<dbReference type="AlphaFoldDB" id="A0A9P9BNT4"/>
<comment type="caution">
    <text evidence="1">The sequence shown here is derived from an EMBL/GenBank/DDBJ whole genome shotgun (WGS) entry which is preliminary data.</text>
</comment>
<evidence type="ECO:0000313" key="2">
    <source>
        <dbReference type="Proteomes" id="UP000756346"/>
    </source>
</evidence>
<dbReference type="GeneID" id="70188647"/>
<gene>
    <name evidence="1" type="ORF">B0I36DRAFT_365180</name>
</gene>
<organism evidence="1 2">
    <name type="scientific">Microdochium trichocladiopsis</name>
    <dbReference type="NCBI Taxonomy" id="1682393"/>
    <lineage>
        <taxon>Eukaryota</taxon>
        <taxon>Fungi</taxon>
        <taxon>Dikarya</taxon>
        <taxon>Ascomycota</taxon>
        <taxon>Pezizomycotina</taxon>
        <taxon>Sordariomycetes</taxon>
        <taxon>Xylariomycetidae</taxon>
        <taxon>Xylariales</taxon>
        <taxon>Microdochiaceae</taxon>
        <taxon>Microdochium</taxon>
    </lineage>
</organism>
<dbReference type="EMBL" id="JAGTJQ010000007">
    <property type="protein sequence ID" value="KAH7028061.1"/>
    <property type="molecule type" value="Genomic_DNA"/>
</dbReference>
<name>A0A9P9BNT4_9PEZI</name>
<dbReference type="Proteomes" id="UP000756346">
    <property type="component" value="Unassembled WGS sequence"/>
</dbReference>
<evidence type="ECO:0000313" key="1">
    <source>
        <dbReference type="EMBL" id="KAH7028061.1"/>
    </source>
</evidence>
<proteinExistence type="predicted"/>
<sequence length="69" mass="7780">MNPRALYAVVFGRRMLNNLTASMLQNTPVGMPCLSTLYLKIIKQTFDDTSSPTDVLPLMIQQIILWHSA</sequence>
<reference evidence="1" key="1">
    <citation type="journal article" date="2021" name="Nat. Commun.">
        <title>Genetic determinants of endophytism in the Arabidopsis root mycobiome.</title>
        <authorList>
            <person name="Mesny F."/>
            <person name="Miyauchi S."/>
            <person name="Thiergart T."/>
            <person name="Pickel B."/>
            <person name="Atanasova L."/>
            <person name="Karlsson M."/>
            <person name="Huettel B."/>
            <person name="Barry K.W."/>
            <person name="Haridas S."/>
            <person name="Chen C."/>
            <person name="Bauer D."/>
            <person name="Andreopoulos W."/>
            <person name="Pangilinan J."/>
            <person name="LaButti K."/>
            <person name="Riley R."/>
            <person name="Lipzen A."/>
            <person name="Clum A."/>
            <person name="Drula E."/>
            <person name="Henrissat B."/>
            <person name="Kohler A."/>
            <person name="Grigoriev I.V."/>
            <person name="Martin F.M."/>
            <person name="Hacquard S."/>
        </authorList>
    </citation>
    <scope>NUCLEOTIDE SEQUENCE</scope>
    <source>
        <strain evidence="1">MPI-CAGE-CH-0230</strain>
    </source>
</reference>
<protein>
    <submittedName>
        <fullName evidence="1">Uncharacterized protein</fullName>
    </submittedName>
</protein>
<keyword evidence="2" id="KW-1185">Reference proteome</keyword>
<dbReference type="RefSeq" id="XP_046010860.1">
    <property type="nucleotide sequence ID" value="XM_046159101.1"/>
</dbReference>
<accession>A0A9P9BNT4</accession>